<dbReference type="EMBL" id="SLUN01000001">
    <property type="protein sequence ID" value="TCL76915.1"/>
    <property type="molecule type" value="Genomic_DNA"/>
</dbReference>
<dbReference type="OrthoDB" id="1807878at2"/>
<dbReference type="InterPro" id="IPR011990">
    <property type="entry name" value="TPR-like_helical_dom_sf"/>
</dbReference>
<accession>A0A4R1SBH9</accession>
<dbReference type="RefSeq" id="WP_132012306.1">
    <property type="nucleotide sequence ID" value="NZ_SLUN01000001.1"/>
</dbReference>
<evidence type="ECO:0000256" key="1">
    <source>
        <dbReference type="SAM" id="MobiDB-lite"/>
    </source>
</evidence>
<dbReference type="Gene3D" id="1.25.40.10">
    <property type="entry name" value="Tetratricopeptide repeat domain"/>
    <property type="match status" value="2"/>
</dbReference>
<dbReference type="Proteomes" id="UP000295008">
    <property type="component" value="Unassembled WGS sequence"/>
</dbReference>
<dbReference type="SUPFAM" id="SSF48452">
    <property type="entry name" value="TPR-like"/>
    <property type="match status" value="2"/>
</dbReference>
<organism evidence="2 3">
    <name type="scientific">Hydrogenispora ethanolica</name>
    <dbReference type="NCBI Taxonomy" id="1082276"/>
    <lineage>
        <taxon>Bacteria</taxon>
        <taxon>Bacillati</taxon>
        <taxon>Bacillota</taxon>
        <taxon>Hydrogenispora</taxon>
    </lineage>
</organism>
<sequence length="554" mass="61675">MRKFSLLSQMKKAPADDSGGPDRFQQAVRLHQSGLSGDKQAVREALNLLEGLQRELPEHHGVLAYYGSTLCLLGRDLTDPVERSATVIKGLKLLDQAVASEPDQFEIRIIRGNVCLNLPEIYFHRNATAVEDFQYLLSCCENYPDGIPSELYLEMLYNLSLAYSNLGKTADAAAVRDRLLAEAQDPKYRLLLEQEPARNGSAGQFLVLLQPLPTVLAEGERLHQRALAGEKQELRRAMDFFAKAQVFYPENQVFKACHADCVSLLGRDASNTGEMFANAIKAMKTIDAAVVSEPDNLKLRLIRARHSMRLPELFFARTATAITDFEYLAERRRRDPGLLTEEQWGEILFNLGQCYQRLGMDAEAEAVYQELSPTADPELQRRIAANIANSRPPEPVAGLSLSADRAGFYAEAKRLHDLGVAGNKTAARMGLELWEQAHSRDPQDPVALGYYGSSLALNGRYASDTNGMFGAAIKGLKLLNEAVSQAPDHWELRLLRGYLAYSLPEAFFHTTRQAIADFQYLIGAYRQDNRIFPADLQERLVADLAAAVRRAGSE</sequence>
<evidence type="ECO:0008006" key="4">
    <source>
        <dbReference type="Google" id="ProtNLM"/>
    </source>
</evidence>
<protein>
    <recommendedName>
        <fullName evidence="4">Tetratricopeptide repeat protein</fullName>
    </recommendedName>
</protein>
<reference evidence="2 3" key="1">
    <citation type="submission" date="2019-03" db="EMBL/GenBank/DDBJ databases">
        <title>Genomic Encyclopedia of Type Strains, Phase IV (KMG-IV): sequencing the most valuable type-strain genomes for metagenomic binning, comparative biology and taxonomic classification.</title>
        <authorList>
            <person name="Goeker M."/>
        </authorList>
    </citation>
    <scope>NUCLEOTIDE SEQUENCE [LARGE SCALE GENOMIC DNA]</scope>
    <source>
        <strain evidence="2 3">LX-B</strain>
    </source>
</reference>
<gene>
    <name evidence="2" type="ORF">EDC14_1001200</name>
</gene>
<feature type="region of interest" description="Disordered" evidence="1">
    <location>
        <begin position="1"/>
        <end position="22"/>
    </location>
</feature>
<dbReference type="InterPro" id="IPR019734">
    <property type="entry name" value="TPR_rpt"/>
</dbReference>
<dbReference type="AlphaFoldDB" id="A0A4R1SBH9"/>
<proteinExistence type="predicted"/>
<comment type="caution">
    <text evidence="2">The sequence shown here is derived from an EMBL/GenBank/DDBJ whole genome shotgun (WGS) entry which is preliminary data.</text>
</comment>
<evidence type="ECO:0000313" key="3">
    <source>
        <dbReference type="Proteomes" id="UP000295008"/>
    </source>
</evidence>
<name>A0A4R1SBH9_HYDET</name>
<dbReference type="Pfam" id="PF13176">
    <property type="entry name" value="TPR_7"/>
    <property type="match status" value="1"/>
</dbReference>
<evidence type="ECO:0000313" key="2">
    <source>
        <dbReference type="EMBL" id="TCL76915.1"/>
    </source>
</evidence>
<keyword evidence="3" id="KW-1185">Reference proteome</keyword>